<feature type="compositionally biased region" description="Polar residues" evidence="1">
    <location>
        <begin position="1"/>
        <end position="10"/>
    </location>
</feature>
<name>A0AAE0LCV0_9CHLO</name>
<comment type="caution">
    <text evidence="2">The sequence shown here is derived from an EMBL/GenBank/DDBJ whole genome shotgun (WGS) entry which is preliminary data.</text>
</comment>
<dbReference type="Proteomes" id="UP001190700">
    <property type="component" value="Unassembled WGS sequence"/>
</dbReference>
<feature type="compositionally biased region" description="Basic and acidic residues" evidence="1">
    <location>
        <begin position="17"/>
        <end position="28"/>
    </location>
</feature>
<accession>A0AAE0LCV0</accession>
<sequence length="111" mass="11976">MGRTGKSQEGGSPVGEPRPEEKAEQRDMELVVSSQSMQIKKQSLQIEQQSSQIAELVSLIKSLSQRETEEEAKAAPSGSKTHLYIAAGGTPLPTLSEMLKGFTTVLCWSGL</sequence>
<reference evidence="2 3" key="1">
    <citation type="journal article" date="2015" name="Genome Biol. Evol.">
        <title>Comparative Genomics of a Bacterivorous Green Alga Reveals Evolutionary Causalities and Consequences of Phago-Mixotrophic Mode of Nutrition.</title>
        <authorList>
            <person name="Burns J.A."/>
            <person name="Paasch A."/>
            <person name="Narechania A."/>
            <person name="Kim E."/>
        </authorList>
    </citation>
    <scope>NUCLEOTIDE SEQUENCE [LARGE SCALE GENOMIC DNA]</scope>
    <source>
        <strain evidence="2 3">PLY_AMNH</strain>
    </source>
</reference>
<proteinExistence type="predicted"/>
<dbReference type="EMBL" id="LGRX02004285">
    <property type="protein sequence ID" value="KAK3280741.1"/>
    <property type="molecule type" value="Genomic_DNA"/>
</dbReference>
<gene>
    <name evidence="2" type="ORF">CYMTET_11437</name>
</gene>
<evidence type="ECO:0000256" key="1">
    <source>
        <dbReference type="SAM" id="MobiDB-lite"/>
    </source>
</evidence>
<keyword evidence="3" id="KW-1185">Reference proteome</keyword>
<feature type="region of interest" description="Disordered" evidence="1">
    <location>
        <begin position="1"/>
        <end position="28"/>
    </location>
</feature>
<organism evidence="2 3">
    <name type="scientific">Cymbomonas tetramitiformis</name>
    <dbReference type="NCBI Taxonomy" id="36881"/>
    <lineage>
        <taxon>Eukaryota</taxon>
        <taxon>Viridiplantae</taxon>
        <taxon>Chlorophyta</taxon>
        <taxon>Pyramimonadophyceae</taxon>
        <taxon>Pyramimonadales</taxon>
        <taxon>Pyramimonadaceae</taxon>
        <taxon>Cymbomonas</taxon>
    </lineage>
</organism>
<dbReference type="AlphaFoldDB" id="A0AAE0LCV0"/>
<protein>
    <submittedName>
        <fullName evidence="2">Uncharacterized protein</fullName>
    </submittedName>
</protein>
<evidence type="ECO:0000313" key="2">
    <source>
        <dbReference type="EMBL" id="KAK3280741.1"/>
    </source>
</evidence>
<evidence type="ECO:0000313" key="3">
    <source>
        <dbReference type="Proteomes" id="UP001190700"/>
    </source>
</evidence>